<dbReference type="PANTHER" id="PTHR47751">
    <property type="entry name" value="SUPERFAMILY HYDROLASE, PUTATIVE (AFU_ORTHOLOGUE AFUA_2G16580)-RELATED"/>
    <property type="match status" value="1"/>
</dbReference>
<sequence>MNMMKWMLTSAMVMSGISAGTACTLPKENCANPKVEKAFLDKVSNPWGLVYEGTLKKNEKGKVNIHPVTYVLRGIEVAANVYTPANYDGKSGKKYPAIVVAHPNGGVKEQVAGLMAQSLAEAGFIAVTADASYQGASGGMPRGTDIPENRINDIRGMVDYISQFAGVDSSKIGALGICGGGGYTLGAAQSDKRIKAVATLSMFNSGRVRRNGFQDADIKSVAERLAKAAKAREKRAAGGEVVYIGDMSGMSDEAAAKLPFALYRDGFVYYQRTHAHPNSTFRYTEESLMCLMMWDVEDRMDLITQPLLMICGSTADTRYMTDDAFAKATGTKDKELFLVEGAQHIETYHIQKYVDQEMAKLSAFFKAKL</sequence>
<dbReference type="PANTHER" id="PTHR47751:SF1">
    <property type="entry name" value="SUPERFAMILY HYDROLASE, PUTATIVE (AFU_ORTHOLOGUE AFUA_2G16580)-RELATED"/>
    <property type="match status" value="1"/>
</dbReference>
<dbReference type="STRING" id="28122.SAMN02745108_00854"/>
<dbReference type="GO" id="GO:0016787">
    <property type="term" value="F:hydrolase activity"/>
    <property type="evidence" value="ECO:0007669"/>
    <property type="project" value="InterPro"/>
</dbReference>
<dbReference type="Pfam" id="PF02129">
    <property type="entry name" value="Peptidase_S15"/>
    <property type="match status" value="1"/>
</dbReference>
<protein>
    <recommendedName>
        <fullName evidence="2">Xaa-Pro dipeptidyl-peptidase-like domain-containing protein</fullName>
    </recommendedName>
</protein>
<evidence type="ECO:0000259" key="2">
    <source>
        <dbReference type="Pfam" id="PF02129"/>
    </source>
</evidence>
<dbReference type="Gene3D" id="3.40.50.1820">
    <property type="entry name" value="alpha/beta hydrolase"/>
    <property type="match status" value="1"/>
</dbReference>
<evidence type="ECO:0000313" key="3">
    <source>
        <dbReference type="EMBL" id="SJZ52290.1"/>
    </source>
</evidence>
<dbReference type="Gene3D" id="1.10.10.800">
    <property type="match status" value="1"/>
</dbReference>
<feature type="domain" description="Xaa-Pro dipeptidyl-peptidase-like" evidence="2">
    <location>
        <begin position="74"/>
        <end position="284"/>
    </location>
</feature>
<dbReference type="InterPro" id="IPR000383">
    <property type="entry name" value="Xaa-Pro-like_dom"/>
</dbReference>
<name>A0A1T4LC64_9BACT</name>
<feature type="chain" id="PRO_5012662189" description="Xaa-Pro dipeptidyl-peptidase-like domain-containing protein" evidence="1">
    <location>
        <begin position="23"/>
        <end position="369"/>
    </location>
</feature>
<evidence type="ECO:0000256" key="1">
    <source>
        <dbReference type="SAM" id="SignalP"/>
    </source>
</evidence>
<dbReference type="EMBL" id="FUWU01000010">
    <property type="protein sequence ID" value="SJZ52290.1"/>
    <property type="molecule type" value="Genomic_DNA"/>
</dbReference>
<dbReference type="AlphaFoldDB" id="A0A1T4LC64"/>
<dbReference type="InterPro" id="IPR029058">
    <property type="entry name" value="AB_hydrolase_fold"/>
</dbReference>
<dbReference type="PROSITE" id="PS51257">
    <property type="entry name" value="PROKAR_LIPOPROTEIN"/>
    <property type="match status" value="1"/>
</dbReference>
<feature type="signal peptide" evidence="1">
    <location>
        <begin position="1"/>
        <end position="22"/>
    </location>
</feature>
<evidence type="ECO:0000313" key="4">
    <source>
        <dbReference type="Proteomes" id="UP000190449"/>
    </source>
</evidence>
<dbReference type="SUPFAM" id="SSF53474">
    <property type="entry name" value="alpha/beta-Hydrolases"/>
    <property type="match status" value="1"/>
</dbReference>
<proteinExistence type="predicted"/>
<accession>A0A1T4LC64</accession>
<dbReference type="InterPro" id="IPR051411">
    <property type="entry name" value="Polyketide_trans_af380"/>
</dbReference>
<organism evidence="3 4">
    <name type="scientific">Fibrobacter intestinalis</name>
    <dbReference type="NCBI Taxonomy" id="28122"/>
    <lineage>
        <taxon>Bacteria</taxon>
        <taxon>Pseudomonadati</taxon>
        <taxon>Fibrobacterota</taxon>
        <taxon>Fibrobacteria</taxon>
        <taxon>Fibrobacterales</taxon>
        <taxon>Fibrobacteraceae</taxon>
        <taxon>Fibrobacter</taxon>
    </lineage>
</organism>
<keyword evidence="1" id="KW-0732">Signal</keyword>
<reference evidence="3 4" key="1">
    <citation type="submission" date="2017-02" db="EMBL/GenBank/DDBJ databases">
        <authorList>
            <person name="Peterson S.W."/>
        </authorList>
    </citation>
    <scope>NUCLEOTIDE SEQUENCE [LARGE SCALE GENOMIC DNA]</scope>
    <source>
        <strain evidence="3 4">ATCC 43854</strain>
    </source>
</reference>
<gene>
    <name evidence="3" type="ORF">SAMN02745108_00854</name>
</gene>
<dbReference type="Proteomes" id="UP000190449">
    <property type="component" value="Unassembled WGS sequence"/>
</dbReference>